<accession>A0A3E2TS83</accession>
<dbReference type="EMBL" id="QVEP01000004">
    <property type="protein sequence ID" value="RGB81707.1"/>
    <property type="molecule type" value="Genomic_DNA"/>
</dbReference>
<comment type="caution">
    <text evidence="1">The sequence shown here is derived from an EMBL/GenBank/DDBJ whole genome shotgun (WGS) entry which is preliminary data.</text>
</comment>
<organism evidence="1 2">
    <name type="scientific">Coprococcus catus</name>
    <dbReference type="NCBI Taxonomy" id="116085"/>
    <lineage>
        <taxon>Bacteria</taxon>
        <taxon>Bacillati</taxon>
        <taxon>Bacillota</taxon>
        <taxon>Clostridia</taxon>
        <taxon>Lachnospirales</taxon>
        <taxon>Lachnospiraceae</taxon>
        <taxon>Coprococcus</taxon>
    </lineage>
</organism>
<dbReference type="AlphaFoldDB" id="A0A3E2TS83"/>
<name>A0A3E2TS83_9FIRM</name>
<protein>
    <submittedName>
        <fullName evidence="1">Uncharacterized protein</fullName>
    </submittedName>
</protein>
<gene>
    <name evidence="1" type="ORF">DW070_02710</name>
</gene>
<dbReference type="Proteomes" id="UP000260773">
    <property type="component" value="Unassembled WGS sequence"/>
</dbReference>
<proteinExistence type="predicted"/>
<reference evidence="1 2" key="1">
    <citation type="submission" date="2018-08" db="EMBL/GenBank/DDBJ databases">
        <title>A genome reference for cultivated species of the human gut microbiota.</title>
        <authorList>
            <person name="Zou Y."/>
            <person name="Xue W."/>
            <person name="Luo G."/>
        </authorList>
    </citation>
    <scope>NUCLEOTIDE SEQUENCE [LARGE SCALE GENOMIC DNA]</scope>
    <source>
        <strain evidence="1 2">AF45-17</strain>
    </source>
</reference>
<sequence length="112" mass="12732">MALYKEIAQDDGVVTCYHRILYHQTTPNRQTSIAVLSYVNEKAREAEKDNTMAQPYTKAVTYETDYDSAMTDRKAYAYLKTLPIFEGAKDIVDEADTDISGDDFLAMVEEVM</sequence>
<evidence type="ECO:0000313" key="2">
    <source>
        <dbReference type="Proteomes" id="UP000260773"/>
    </source>
</evidence>
<evidence type="ECO:0000313" key="1">
    <source>
        <dbReference type="EMBL" id="RGB81707.1"/>
    </source>
</evidence>